<evidence type="ECO:0000256" key="6">
    <source>
        <dbReference type="SAM" id="MobiDB-lite"/>
    </source>
</evidence>
<dbReference type="Gene3D" id="1.20.144.10">
    <property type="entry name" value="Phosphatidic acid phosphatase type 2/haloperoxidase"/>
    <property type="match status" value="2"/>
</dbReference>
<dbReference type="InterPro" id="IPR036938">
    <property type="entry name" value="PAP2/HPO_sf"/>
</dbReference>
<feature type="transmembrane region" description="Helical" evidence="7">
    <location>
        <begin position="311"/>
        <end position="333"/>
    </location>
</feature>
<evidence type="ECO:0000259" key="8">
    <source>
        <dbReference type="Pfam" id="PF01569"/>
    </source>
</evidence>
<dbReference type="GO" id="GO:0016020">
    <property type="term" value="C:membrane"/>
    <property type="evidence" value="ECO:0007669"/>
    <property type="project" value="UniProtKB-SubCell"/>
</dbReference>
<feature type="region of interest" description="Disordered" evidence="6">
    <location>
        <begin position="409"/>
        <end position="446"/>
    </location>
</feature>
<dbReference type="InterPro" id="IPR000326">
    <property type="entry name" value="PAP2/HPO"/>
</dbReference>
<accession>A0A2T2ZW54</accession>
<keyword evidence="4 7" id="KW-1133">Transmembrane helix</keyword>
<feature type="region of interest" description="Disordered" evidence="6">
    <location>
        <begin position="253"/>
        <end position="281"/>
    </location>
</feature>
<feature type="compositionally biased region" description="Polar residues" evidence="6">
    <location>
        <begin position="260"/>
        <end position="271"/>
    </location>
</feature>
<dbReference type="EMBL" id="KZ678616">
    <property type="protein sequence ID" value="PSR78243.1"/>
    <property type="molecule type" value="Genomic_DNA"/>
</dbReference>
<dbReference type="OrthoDB" id="8907274at2759"/>
<dbReference type="Pfam" id="PF01569">
    <property type="entry name" value="PAP2"/>
    <property type="match status" value="2"/>
</dbReference>
<dbReference type="GO" id="GO:0006644">
    <property type="term" value="P:phospholipid metabolic process"/>
    <property type="evidence" value="ECO:0007669"/>
    <property type="project" value="InterPro"/>
</dbReference>
<keyword evidence="10" id="KW-1185">Reference proteome</keyword>
<dbReference type="GO" id="GO:0008195">
    <property type="term" value="F:phosphatidate phosphatase activity"/>
    <property type="evidence" value="ECO:0007669"/>
    <property type="project" value="TreeGrafter"/>
</dbReference>
<feature type="transmembrane region" description="Helical" evidence="7">
    <location>
        <begin position="21"/>
        <end position="46"/>
    </location>
</feature>
<evidence type="ECO:0000313" key="10">
    <source>
        <dbReference type="Proteomes" id="UP000241462"/>
    </source>
</evidence>
<feature type="transmembrane region" description="Helical" evidence="7">
    <location>
        <begin position="76"/>
        <end position="98"/>
    </location>
</feature>
<feature type="transmembrane region" description="Helical" evidence="7">
    <location>
        <begin position="339"/>
        <end position="357"/>
    </location>
</feature>
<name>A0A2T2ZW54_9PEZI</name>
<proteinExistence type="inferred from homology"/>
<protein>
    <submittedName>
        <fullName evidence="9">PAP2 superfamily-domain-containing protein</fullName>
    </submittedName>
</protein>
<feature type="transmembrane region" description="Helical" evidence="7">
    <location>
        <begin position="118"/>
        <end position="138"/>
    </location>
</feature>
<evidence type="ECO:0000256" key="2">
    <source>
        <dbReference type="ARBA" id="ARBA00008816"/>
    </source>
</evidence>
<dbReference type="SUPFAM" id="SSF48317">
    <property type="entry name" value="Acid phosphatase/Vanadium-dependent haloperoxidase"/>
    <property type="match status" value="2"/>
</dbReference>
<dbReference type="InParanoid" id="A0A2T2ZW54"/>
<evidence type="ECO:0000256" key="3">
    <source>
        <dbReference type="ARBA" id="ARBA00022692"/>
    </source>
</evidence>
<evidence type="ECO:0000313" key="9">
    <source>
        <dbReference type="EMBL" id="PSR78243.1"/>
    </source>
</evidence>
<dbReference type="Proteomes" id="UP000241462">
    <property type="component" value="Unassembled WGS sequence"/>
</dbReference>
<keyword evidence="3 7" id="KW-0812">Transmembrane</keyword>
<keyword evidence="5 7" id="KW-0472">Membrane</keyword>
<feature type="transmembrane region" description="Helical" evidence="7">
    <location>
        <begin position="218"/>
        <end position="238"/>
    </location>
</feature>
<comment type="subcellular location">
    <subcellularLocation>
        <location evidence="1">Membrane</location>
        <topology evidence="1">Multi-pass membrane protein</topology>
    </subcellularLocation>
</comment>
<evidence type="ECO:0000256" key="4">
    <source>
        <dbReference type="ARBA" id="ARBA00022989"/>
    </source>
</evidence>
<gene>
    <name evidence="9" type="ORF">BD289DRAFT_376964</name>
</gene>
<comment type="similarity">
    <text evidence="2">Belongs to the PA-phosphatase related phosphoesterase family.</text>
</comment>
<dbReference type="GO" id="GO:0046839">
    <property type="term" value="P:phospholipid dephosphorylation"/>
    <property type="evidence" value="ECO:0007669"/>
    <property type="project" value="TreeGrafter"/>
</dbReference>
<dbReference type="InterPro" id="IPR043216">
    <property type="entry name" value="PAP-like"/>
</dbReference>
<sequence>MSRIPLRSIARRHGGASSKAGGIAIISSYVFDWVIVLVLLGVAGFLNGHAPNRRPFSLEDPTISFPYTVHETVPSWLLITLSVVVPVVLIPIISLLLVPGHTVPSGTPKSLIWRRKLWELHVGWLGLAVSVGGTWFITNGIKNMAGKPRPDLLARCNPDFENYANFVVGGVDVASGFQRLVSADICRGMANMADAQSILEDGFRSYPSGHSSSSAAGLVYLSLFVASKFAIGFPFLALSSISAPTFKAFPSRDGSRNHYPLSQNDEQQLHPQDQHRRSHSGYTGDAAAQRLFASHNALLTSARQQAAAPPLYLLALTVVPFFTSVFIATSRWFDFRHHGFDILFGFFIGTTCAFFAFRWYHMPIMRGAGWAWGPRSADKAWWAGVGSLSYATDWEADVEGGMRQRMTRDSNIAMEEGVKPETAIETSGNYEAQGEESADGPSRRSF</sequence>
<feature type="domain" description="Phosphatidic acid phosphatase type 2/haloperoxidase" evidence="8">
    <location>
        <begin position="124"/>
        <end position="231"/>
    </location>
</feature>
<dbReference type="AlphaFoldDB" id="A0A2T2ZW54"/>
<organism evidence="9 10">
    <name type="scientific">Coniella lustricola</name>
    <dbReference type="NCBI Taxonomy" id="2025994"/>
    <lineage>
        <taxon>Eukaryota</taxon>
        <taxon>Fungi</taxon>
        <taxon>Dikarya</taxon>
        <taxon>Ascomycota</taxon>
        <taxon>Pezizomycotina</taxon>
        <taxon>Sordariomycetes</taxon>
        <taxon>Sordariomycetidae</taxon>
        <taxon>Diaporthales</taxon>
        <taxon>Schizoparmaceae</taxon>
        <taxon>Coniella</taxon>
    </lineage>
</organism>
<evidence type="ECO:0000256" key="7">
    <source>
        <dbReference type="SAM" id="Phobius"/>
    </source>
</evidence>
<dbReference type="PANTHER" id="PTHR10165:SF154">
    <property type="entry name" value="PAP2 DOMAIN PROTEIN (AFU_ORTHOLOGUE AFUA_1G09730)"/>
    <property type="match status" value="1"/>
</dbReference>
<reference evidence="9 10" key="1">
    <citation type="journal article" date="2018" name="Mycol. Prog.">
        <title>Coniella lustricola, a new species from submerged detritus.</title>
        <authorList>
            <person name="Raudabaugh D.B."/>
            <person name="Iturriaga T."/>
            <person name="Carver A."/>
            <person name="Mondo S."/>
            <person name="Pangilinan J."/>
            <person name="Lipzen A."/>
            <person name="He G."/>
            <person name="Amirebrahimi M."/>
            <person name="Grigoriev I.V."/>
            <person name="Miller A.N."/>
        </authorList>
    </citation>
    <scope>NUCLEOTIDE SEQUENCE [LARGE SCALE GENOMIC DNA]</scope>
    <source>
        <strain evidence="9 10">B22-T-1</strain>
    </source>
</reference>
<dbReference type="PANTHER" id="PTHR10165">
    <property type="entry name" value="LIPID PHOSPHATE PHOSPHATASE"/>
    <property type="match status" value="1"/>
</dbReference>
<evidence type="ECO:0000256" key="5">
    <source>
        <dbReference type="ARBA" id="ARBA00023136"/>
    </source>
</evidence>
<evidence type="ECO:0000256" key="1">
    <source>
        <dbReference type="ARBA" id="ARBA00004141"/>
    </source>
</evidence>
<dbReference type="STRING" id="2025994.A0A2T2ZW54"/>
<feature type="domain" description="Phosphatidic acid phosphatase type 2/haloperoxidase" evidence="8">
    <location>
        <begin position="300"/>
        <end position="362"/>
    </location>
</feature>